<dbReference type="InterPro" id="IPR003779">
    <property type="entry name" value="CMD-like"/>
</dbReference>
<reference evidence="2 3" key="1">
    <citation type="submission" date="2018-12" db="EMBL/GenBank/DDBJ databases">
        <title>Mesorhizobium carbonis sp. nov., isolated from coal mine water.</title>
        <authorList>
            <person name="Xin W."/>
            <person name="Xu Z."/>
            <person name="Xiang F."/>
            <person name="Zhang J."/>
            <person name="Xi L."/>
            <person name="Liu J."/>
        </authorList>
    </citation>
    <scope>NUCLEOTIDE SEQUENCE [LARGE SCALE GENOMIC DNA]</scope>
    <source>
        <strain evidence="2 3">B2.3</strain>
    </source>
</reference>
<name>A0A429YSL1_9HYPH</name>
<feature type="domain" description="Carboxymuconolactone decarboxylase-like" evidence="1">
    <location>
        <begin position="42"/>
        <end position="124"/>
    </location>
</feature>
<evidence type="ECO:0000313" key="3">
    <source>
        <dbReference type="Proteomes" id="UP000278398"/>
    </source>
</evidence>
<accession>A0A429YSL1</accession>
<comment type="caution">
    <text evidence="2">The sequence shown here is derived from an EMBL/GenBank/DDBJ whole genome shotgun (WGS) entry which is preliminary data.</text>
</comment>
<dbReference type="SUPFAM" id="SSF69118">
    <property type="entry name" value="AhpD-like"/>
    <property type="match status" value="1"/>
</dbReference>
<gene>
    <name evidence="2" type="ORF">EJC49_21020</name>
</gene>
<dbReference type="InterPro" id="IPR052512">
    <property type="entry name" value="4CMD/NDH-1_regulator"/>
</dbReference>
<dbReference type="AlphaFoldDB" id="A0A429YSL1"/>
<sequence>MTNPSKTIGDLFEEGLALRRQVLGHEYVDRSISSANDFMMAFQHITTEWCWGYAWGRDTLDLKTRSMLNLAMLTALNRAAEIKLHVRGAVNNGVTVEEIKEVLLHATVYCGIPAGLDAFKAANEVLTEMKAFDSPAK</sequence>
<keyword evidence="3" id="KW-1185">Reference proteome</keyword>
<protein>
    <submittedName>
        <fullName evidence="2">Gamma carboxymuconolactone decarboxylase</fullName>
    </submittedName>
</protein>
<dbReference type="RefSeq" id="WP_126701887.1">
    <property type="nucleotide sequence ID" value="NZ_RWKW01000093.1"/>
</dbReference>
<dbReference type="Pfam" id="PF02627">
    <property type="entry name" value="CMD"/>
    <property type="match status" value="1"/>
</dbReference>
<dbReference type="Gene3D" id="1.20.1290.10">
    <property type="entry name" value="AhpD-like"/>
    <property type="match status" value="1"/>
</dbReference>
<dbReference type="GO" id="GO:0051920">
    <property type="term" value="F:peroxiredoxin activity"/>
    <property type="evidence" value="ECO:0007669"/>
    <property type="project" value="InterPro"/>
</dbReference>
<dbReference type="EMBL" id="RWKW01000093">
    <property type="protein sequence ID" value="RST84418.1"/>
    <property type="molecule type" value="Genomic_DNA"/>
</dbReference>
<dbReference type="PANTHER" id="PTHR33570">
    <property type="entry name" value="4-CARBOXYMUCONOLACTONE DECARBOXYLASE FAMILY PROTEIN"/>
    <property type="match status" value="1"/>
</dbReference>
<dbReference type="Proteomes" id="UP000278398">
    <property type="component" value="Unassembled WGS sequence"/>
</dbReference>
<evidence type="ECO:0000313" key="2">
    <source>
        <dbReference type="EMBL" id="RST84418.1"/>
    </source>
</evidence>
<proteinExistence type="predicted"/>
<dbReference type="InterPro" id="IPR029032">
    <property type="entry name" value="AhpD-like"/>
</dbReference>
<organism evidence="2 3">
    <name type="scientific">Aquibium carbonis</name>
    <dbReference type="NCBI Taxonomy" id="2495581"/>
    <lineage>
        <taxon>Bacteria</taxon>
        <taxon>Pseudomonadati</taxon>
        <taxon>Pseudomonadota</taxon>
        <taxon>Alphaproteobacteria</taxon>
        <taxon>Hyphomicrobiales</taxon>
        <taxon>Phyllobacteriaceae</taxon>
        <taxon>Aquibium</taxon>
    </lineage>
</organism>
<dbReference type="OrthoDB" id="7507676at2"/>
<dbReference type="PANTHER" id="PTHR33570:SF2">
    <property type="entry name" value="CARBOXYMUCONOLACTONE DECARBOXYLASE-LIKE DOMAIN-CONTAINING PROTEIN"/>
    <property type="match status" value="1"/>
</dbReference>
<evidence type="ECO:0000259" key="1">
    <source>
        <dbReference type="Pfam" id="PF02627"/>
    </source>
</evidence>